<keyword evidence="12" id="KW-1185">Reference proteome</keyword>
<dbReference type="Pfam" id="PF00400">
    <property type="entry name" value="WD40"/>
    <property type="match status" value="6"/>
</dbReference>
<feature type="repeat" description="WD" evidence="9">
    <location>
        <begin position="253"/>
        <end position="294"/>
    </location>
</feature>
<dbReference type="PROSITE" id="PS50082">
    <property type="entry name" value="WD_REPEATS_2"/>
    <property type="match status" value="4"/>
</dbReference>
<keyword evidence="3" id="KW-0698">rRNA processing</keyword>
<comment type="similarity">
    <text evidence="2">Belongs to the WD repeat RRP9 family.</text>
</comment>
<evidence type="ECO:0000256" key="8">
    <source>
        <dbReference type="ARBA" id="ARBA00023274"/>
    </source>
</evidence>
<comment type="subcellular location">
    <subcellularLocation>
        <location evidence="1">Nucleus</location>
        <location evidence="1">Nucleolus</location>
    </subcellularLocation>
</comment>
<dbReference type="PROSITE" id="PS50294">
    <property type="entry name" value="WD_REPEATS_REGION"/>
    <property type="match status" value="2"/>
</dbReference>
<evidence type="ECO:0000256" key="4">
    <source>
        <dbReference type="ARBA" id="ARBA00022574"/>
    </source>
</evidence>
<keyword evidence="7" id="KW-0539">Nucleus</keyword>
<organism evidence="11 12">
    <name type="scientific">Rhynchospora breviuscula</name>
    <dbReference type="NCBI Taxonomy" id="2022672"/>
    <lineage>
        <taxon>Eukaryota</taxon>
        <taxon>Viridiplantae</taxon>
        <taxon>Streptophyta</taxon>
        <taxon>Embryophyta</taxon>
        <taxon>Tracheophyta</taxon>
        <taxon>Spermatophyta</taxon>
        <taxon>Magnoliopsida</taxon>
        <taxon>Liliopsida</taxon>
        <taxon>Poales</taxon>
        <taxon>Cyperaceae</taxon>
        <taxon>Cyperoideae</taxon>
        <taxon>Rhynchosporeae</taxon>
        <taxon>Rhynchospora</taxon>
    </lineage>
</organism>
<feature type="compositionally biased region" description="Acidic residues" evidence="10">
    <location>
        <begin position="40"/>
        <end position="51"/>
    </location>
</feature>
<keyword evidence="6" id="KW-0694">RNA-binding</keyword>
<dbReference type="SMART" id="SM00320">
    <property type="entry name" value="WD40"/>
    <property type="match status" value="6"/>
</dbReference>
<dbReference type="InterPro" id="IPR015943">
    <property type="entry name" value="WD40/YVTN_repeat-like_dom_sf"/>
</dbReference>
<dbReference type="FunFam" id="2.130.10.10:FF:000483">
    <property type="entry name" value="U3 snoRNP-associated protein-like EMB2271"/>
    <property type="match status" value="1"/>
</dbReference>
<keyword evidence="5" id="KW-0677">Repeat</keyword>
<evidence type="ECO:0000256" key="5">
    <source>
        <dbReference type="ARBA" id="ARBA00022737"/>
    </source>
</evidence>
<dbReference type="InterPro" id="IPR036322">
    <property type="entry name" value="WD40_repeat_dom_sf"/>
</dbReference>
<feature type="compositionally biased region" description="Acidic residues" evidence="10">
    <location>
        <begin position="61"/>
        <end position="71"/>
    </location>
</feature>
<proteinExistence type="inferred from homology"/>
<evidence type="ECO:0000256" key="10">
    <source>
        <dbReference type="SAM" id="MobiDB-lite"/>
    </source>
</evidence>
<reference evidence="11" key="1">
    <citation type="journal article" date="2022" name="Cell">
        <title>Repeat-based holocentromeres influence genome architecture and karyotype evolution.</title>
        <authorList>
            <person name="Hofstatter P.G."/>
            <person name="Thangavel G."/>
            <person name="Lux T."/>
            <person name="Neumann P."/>
            <person name="Vondrak T."/>
            <person name="Novak P."/>
            <person name="Zhang M."/>
            <person name="Costa L."/>
            <person name="Castellani M."/>
            <person name="Scott A."/>
            <person name="Toegelov H."/>
            <person name="Fuchs J."/>
            <person name="Mata-Sucre Y."/>
            <person name="Dias Y."/>
            <person name="Vanzela A.L.L."/>
            <person name="Huettel B."/>
            <person name="Almeida C.C.S."/>
            <person name="Simkova H."/>
            <person name="Souza G."/>
            <person name="Pedrosa-Harand A."/>
            <person name="Macas J."/>
            <person name="Mayer K.F.X."/>
            <person name="Houben A."/>
            <person name="Marques A."/>
        </authorList>
    </citation>
    <scope>NUCLEOTIDE SEQUENCE</scope>
    <source>
        <strain evidence="11">RhyBre1mFocal</strain>
    </source>
</reference>
<feature type="repeat" description="WD" evidence="9">
    <location>
        <begin position="150"/>
        <end position="191"/>
    </location>
</feature>
<dbReference type="CDD" id="cd00200">
    <property type="entry name" value="WD40"/>
    <property type="match status" value="1"/>
</dbReference>
<dbReference type="GO" id="GO:0032040">
    <property type="term" value="C:small-subunit processome"/>
    <property type="evidence" value="ECO:0007669"/>
    <property type="project" value="TreeGrafter"/>
</dbReference>
<keyword evidence="8" id="KW-0687">Ribonucleoprotein</keyword>
<evidence type="ECO:0000256" key="3">
    <source>
        <dbReference type="ARBA" id="ARBA00022552"/>
    </source>
</evidence>
<comment type="caution">
    <text evidence="11">The sequence shown here is derived from an EMBL/GenBank/DDBJ whole genome shotgun (WGS) entry which is preliminary data.</text>
</comment>
<evidence type="ECO:0000313" key="11">
    <source>
        <dbReference type="EMBL" id="KAJ1690479.1"/>
    </source>
</evidence>
<dbReference type="PRINTS" id="PR00320">
    <property type="entry name" value="GPROTEINBRPT"/>
</dbReference>
<evidence type="ECO:0008006" key="13">
    <source>
        <dbReference type="Google" id="ProtNLM"/>
    </source>
</evidence>
<dbReference type="InterPro" id="IPR039241">
    <property type="entry name" value="Rrp9-like"/>
</dbReference>
<evidence type="ECO:0000256" key="9">
    <source>
        <dbReference type="PROSITE-ProRule" id="PRU00221"/>
    </source>
</evidence>
<feature type="repeat" description="WD" evidence="9">
    <location>
        <begin position="295"/>
        <end position="335"/>
    </location>
</feature>
<sequence>MKPRNRKINVPSTKKKKKNQGQDDFFESAAKRRRKAALDEAIESDDSDEDVFGGGERENAEDGDEEVEETADEKRVRLATEHLERIRAIAKKIEEEEEEEGEGDDGRERKRDSLVAEILQKDQLEESGRVRRLLSSRVVEPQPEDQFQVLIKHLQPVTAVCLSEDESRGFSASKDGLIMHWDVETGKKEKYLWPSEEVLISHYAKAREKPSEKRSKHVLALAVSNDGRYLASGGLDRHVHLWDVRSREHIQAFHGHRGPVSCLTFRQGTSQLFSGSFDRTIKLWNADDRTHIDNLFGHQSEILTIDCLRKERLLTAARDRTMRLWKVPEESQLIFRAPAASLECSCFINDSEFMSGSDDGSIELWSMMRKKPTHIVKNAHPSTINQDIPLENGIKEAPQENGKGKNGLTCSAAQSWVSSVTVCRGSDLAASGAGNGTVRLWALEPESRGIHPLYNFPLDGFVNALAFAKSGRFLLAGVGQEPRLGRWGRNRTARNGVAIHPIRLKEEK</sequence>
<dbReference type="InterPro" id="IPR019775">
    <property type="entry name" value="WD40_repeat_CS"/>
</dbReference>
<dbReference type="PANTHER" id="PTHR19865">
    <property type="entry name" value="U3 SMALL NUCLEOLAR RNA INTERACTING PROTEIN 2"/>
    <property type="match status" value="1"/>
</dbReference>
<dbReference type="GO" id="GO:0034511">
    <property type="term" value="F:U3 snoRNA binding"/>
    <property type="evidence" value="ECO:0007669"/>
    <property type="project" value="InterPro"/>
</dbReference>
<protein>
    <recommendedName>
        <fullName evidence="13">U3 snoRNP-associated protein-like EMB2271</fullName>
    </recommendedName>
</protein>
<evidence type="ECO:0000256" key="6">
    <source>
        <dbReference type="ARBA" id="ARBA00022884"/>
    </source>
</evidence>
<dbReference type="InterPro" id="IPR020472">
    <property type="entry name" value="WD40_PAC1"/>
</dbReference>
<dbReference type="Gene3D" id="2.130.10.10">
    <property type="entry name" value="YVTN repeat-like/Quinoprotein amine dehydrogenase"/>
    <property type="match status" value="1"/>
</dbReference>
<dbReference type="EMBL" id="JAMQYH010000004">
    <property type="protein sequence ID" value="KAJ1690479.1"/>
    <property type="molecule type" value="Genomic_DNA"/>
</dbReference>
<feature type="compositionally biased region" description="Basic residues" evidence="10">
    <location>
        <begin position="1"/>
        <end position="19"/>
    </location>
</feature>
<accession>A0A9Q0HLN1</accession>
<dbReference type="AlphaFoldDB" id="A0A9Q0HLN1"/>
<keyword evidence="4 9" id="KW-0853">WD repeat</keyword>
<evidence type="ECO:0000256" key="2">
    <source>
        <dbReference type="ARBA" id="ARBA00006777"/>
    </source>
</evidence>
<evidence type="ECO:0000256" key="1">
    <source>
        <dbReference type="ARBA" id="ARBA00004604"/>
    </source>
</evidence>
<gene>
    <name evidence="11" type="ORF">LUZ63_014634</name>
</gene>
<feature type="repeat" description="WD" evidence="9">
    <location>
        <begin position="211"/>
        <end position="252"/>
    </location>
</feature>
<evidence type="ECO:0000313" key="12">
    <source>
        <dbReference type="Proteomes" id="UP001151287"/>
    </source>
</evidence>
<dbReference type="PROSITE" id="PS00678">
    <property type="entry name" value="WD_REPEATS_1"/>
    <property type="match status" value="1"/>
</dbReference>
<name>A0A9Q0HLN1_9POAL</name>
<dbReference type="PANTHER" id="PTHR19865:SF0">
    <property type="entry name" value="U3 SMALL NUCLEOLAR RNA-INTERACTING PROTEIN 2"/>
    <property type="match status" value="1"/>
</dbReference>
<feature type="region of interest" description="Disordered" evidence="10">
    <location>
        <begin position="1"/>
        <end position="74"/>
    </location>
</feature>
<dbReference type="Proteomes" id="UP001151287">
    <property type="component" value="Unassembled WGS sequence"/>
</dbReference>
<dbReference type="OrthoDB" id="189968at2759"/>
<dbReference type="SUPFAM" id="SSF50978">
    <property type="entry name" value="WD40 repeat-like"/>
    <property type="match status" value="1"/>
</dbReference>
<dbReference type="GO" id="GO:0006364">
    <property type="term" value="P:rRNA processing"/>
    <property type="evidence" value="ECO:0007669"/>
    <property type="project" value="UniProtKB-KW"/>
</dbReference>
<evidence type="ECO:0000256" key="7">
    <source>
        <dbReference type="ARBA" id="ARBA00023242"/>
    </source>
</evidence>
<dbReference type="InterPro" id="IPR001680">
    <property type="entry name" value="WD40_rpt"/>
</dbReference>